<dbReference type="InterPro" id="IPR011060">
    <property type="entry name" value="RibuloseP-bd_barrel"/>
</dbReference>
<sequence length="212" mass="24106">MGLKTFVKVSVNNLSDARYCAGMGVDMLGFCMEAENPNFVSPEKYFEIIGWLAGVEFIAEFHNYDLQQINKVLADYPVHGLQVDREDVLEELRQISINTDVHGLPVLFRLCLHAHMNLFTIEPLLEKYHKLVKMFVIESEVDRLTVSEMQQLKKLAEKYPIMLGYGIKADNINLLLAEVPLKGISLHGNDELRPGLKDFDQLADILEAIEVD</sequence>
<dbReference type="EMBL" id="JAASRN010000001">
    <property type="protein sequence ID" value="NIK73076.1"/>
    <property type="molecule type" value="Genomic_DNA"/>
</dbReference>
<comment type="caution">
    <text evidence="1">The sequence shown here is derived from an EMBL/GenBank/DDBJ whole genome shotgun (WGS) entry which is preliminary data.</text>
</comment>
<dbReference type="RefSeq" id="WP_166918352.1">
    <property type="nucleotide sequence ID" value="NZ_JAASRN010000001.1"/>
</dbReference>
<dbReference type="Gene3D" id="3.20.20.70">
    <property type="entry name" value="Aldolase class I"/>
    <property type="match status" value="1"/>
</dbReference>
<proteinExistence type="predicted"/>
<dbReference type="Proteomes" id="UP000537126">
    <property type="component" value="Unassembled WGS sequence"/>
</dbReference>
<gene>
    <name evidence="1" type="ORF">FHS56_000562</name>
</gene>
<dbReference type="AlphaFoldDB" id="A0A846MNF4"/>
<protein>
    <submittedName>
        <fullName evidence="1">Phosphoribosylanthranilate isomerase</fullName>
        <ecNumber evidence="1">5.3.1.24</ecNumber>
    </submittedName>
</protein>
<dbReference type="EC" id="5.3.1.24" evidence="1"/>
<keyword evidence="1" id="KW-0413">Isomerase</keyword>
<reference evidence="1 2" key="1">
    <citation type="submission" date="2020-03" db="EMBL/GenBank/DDBJ databases">
        <title>Genomic Encyclopedia of Type Strains, Phase IV (KMG-IV): sequencing the most valuable type-strain genomes for metagenomic binning, comparative biology and taxonomic classification.</title>
        <authorList>
            <person name="Goeker M."/>
        </authorList>
    </citation>
    <scope>NUCLEOTIDE SEQUENCE [LARGE SCALE GENOMIC DNA]</scope>
    <source>
        <strain evidence="1 2">DSM 5718</strain>
    </source>
</reference>
<dbReference type="SUPFAM" id="SSF51366">
    <property type="entry name" value="Ribulose-phoshate binding barrel"/>
    <property type="match status" value="1"/>
</dbReference>
<accession>A0A846MNF4</accession>
<dbReference type="InterPro" id="IPR013785">
    <property type="entry name" value="Aldolase_TIM"/>
</dbReference>
<dbReference type="GO" id="GO:0004640">
    <property type="term" value="F:phosphoribosylanthranilate isomerase activity"/>
    <property type="evidence" value="ECO:0007669"/>
    <property type="project" value="UniProtKB-EC"/>
</dbReference>
<organism evidence="1 2">
    <name type="scientific">Thermonema lapsum</name>
    <dbReference type="NCBI Taxonomy" id="28195"/>
    <lineage>
        <taxon>Bacteria</taxon>
        <taxon>Pseudomonadati</taxon>
        <taxon>Bacteroidota</taxon>
        <taxon>Cytophagia</taxon>
        <taxon>Cytophagales</taxon>
        <taxon>Thermonemataceae</taxon>
        <taxon>Thermonema</taxon>
    </lineage>
</organism>
<name>A0A846MNF4_9BACT</name>
<evidence type="ECO:0000313" key="1">
    <source>
        <dbReference type="EMBL" id="NIK73076.1"/>
    </source>
</evidence>
<keyword evidence="2" id="KW-1185">Reference proteome</keyword>
<evidence type="ECO:0000313" key="2">
    <source>
        <dbReference type="Proteomes" id="UP000537126"/>
    </source>
</evidence>